<organism evidence="1 2">
    <name type="scientific">Chryseobacterium soldanellicola</name>
    <dbReference type="NCBI Taxonomy" id="311333"/>
    <lineage>
        <taxon>Bacteria</taxon>
        <taxon>Pseudomonadati</taxon>
        <taxon>Bacteroidota</taxon>
        <taxon>Flavobacteriia</taxon>
        <taxon>Flavobacteriales</taxon>
        <taxon>Weeksellaceae</taxon>
        <taxon>Chryseobacterium group</taxon>
        <taxon>Chryseobacterium</taxon>
    </lineage>
</organism>
<dbReference type="RefSeq" id="WP_089756007.1">
    <property type="nucleotide sequence ID" value="NZ_FNKL01000003.1"/>
</dbReference>
<dbReference type="Proteomes" id="UP000199627">
    <property type="component" value="Unassembled WGS sequence"/>
</dbReference>
<accession>A0A1H1DE75</accession>
<evidence type="ECO:0000313" key="1">
    <source>
        <dbReference type="EMBL" id="SDQ74762.1"/>
    </source>
</evidence>
<reference evidence="2" key="1">
    <citation type="submission" date="2016-10" db="EMBL/GenBank/DDBJ databases">
        <authorList>
            <person name="Varghese N."/>
            <person name="Submissions S."/>
        </authorList>
    </citation>
    <scope>NUCLEOTIDE SEQUENCE [LARGE SCALE GENOMIC DNA]</scope>
    <source>
        <strain evidence="2">DSM 17072</strain>
    </source>
</reference>
<proteinExistence type="predicted"/>
<evidence type="ECO:0000313" key="2">
    <source>
        <dbReference type="Proteomes" id="UP000199627"/>
    </source>
</evidence>
<evidence type="ECO:0008006" key="3">
    <source>
        <dbReference type="Google" id="ProtNLM"/>
    </source>
</evidence>
<sequence length="468" mass="54366">MKSNKLLVILFVFCYSLIVFGQEIRPEVQKIINNIEVENTLDYEAVGIAGEKTKQYENFESLKKFATTEELLLILKRKNNTSKGYASWALVDTKYPYLKKILSQFIVDKDSVENQNGCISSIDDLATIFYFRVFNQKYYNELSENDNIFFLSQLDELNEIVINKVQSGYLLEKALTCNHKNPKTYLKIKNLALKYKNRSAIEALGEYQKNEDIETIKNLKEDAFPAIAKFPDSSFWSFLTPYSGKISSEDYMDAVVSFKNKEAEELLKNIVNTIPKDSIRNLSKAVIDNYDPLYENIVMSIWENHHIIDHNGTKILINSNPEKAAASFVKVLLNSDKIYLSEFNNDYGSSEKIFPLMLDVIKKHESDKMLKICKHQIVVNDFTRLSFFLNIAKENQLTNTSEEIFSKLEKANSAYDYFHLAETLFSFKNIDKTNKAVLVLKKNKEKWDWGNWSDAFRELFTQNNILWE</sequence>
<protein>
    <recommendedName>
        <fullName evidence="3">HEAT repeat-containing protein</fullName>
    </recommendedName>
</protein>
<dbReference type="EMBL" id="FNKL01000003">
    <property type="protein sequence ID" value="SDQ74762.1"/>
    <property type="molecule type" value="Genomic_DNA"/>
</dbReference>
<dbReference type="AlphaFoldDB" id="A0A1H1DE75"/>
<gene>
    <name evidence="1" type="ORF">SAMN05421664_2436</name>
</gene>
<dbReference type="STRING" id="311333.SAMN05421664_2436"/>
<name>A0A1H1DE75_9FLAO</name>
<keyword evidence="2" id="KW-1185">Reference proteome</keyword>
<dbReference type="OrthoDB" id="834588at2"/>